<organism evidence="1">
    <name type="scientific">viral metagenome</name>
    <dbReference type="NCBI Taxonomy" id="1070528"/>
    <lineage>
        <taxon>unclassified sequences</taxon>
        <taxon>metagenomes</taxon>
        <taxon>organismal metagenomes</taxon>
    </lineage>
</organism>
<dbReference type="AlphaFoldDB" id="A0A6C0DBS3"/>
<proteinExistence type="predicted"/>
<name>A0A6C0DBS3_9ZZZZ</name>
<dbReference type="SUPFAM" id="SSF53448">
    <property type="entry name" value="Nucleotide-diphospho-sugar transferases"/>
    <property type="match status" value="1"/>
</dbReference>
<dbReference type="InterPro" id="IPR011990">
    <property type="entry name" value="TPR-like_helical_dom_sf"/>
</dbReference>
<dbReference type="EMBL" id="MN739567">
    <property type="protein sequence ID" value="QHT13389.1"/>
    <property type="molecule type" value="Genomic_DNA"/>
</dbReference>
<dbReference type="Gene3D" id="1.25.40.10">
    <property type="entry name" value="Tetratricopeptide repeat domain"/>
    <property type="match status" value="1"/>
</dbReference>
<dbReference type="InterPro" id="IPR029044">
    <property type="entry name" value="Nucleotide-diphossugar_trans"/>
</dbReference>
<sequence length="403" mass="47590">MEFTRPKICLNMVVKDNSELIISTLTNLLEKVNIDYWVISDLGSQDNTKELIHQFFDEKEIKGELFDDEFIDFGTNKTFALNHAYGKSEYLLIMNCGDKIYGKLILPDTFDYDAYYLQYGTEDLSYLEISFINNNKRWEYKGILEEFIMPLEDSTTTILGGTYLITKYEGQEDPENEILLLESAFDKTTDNLLKIKYAFNCANAYNTIQNYDSAIEWYIKSIEIEDFNGKQEQYMACIALHDIYRNIKNTDEGILYLEKSYNFDNTRVEGILLLIQYAIKLDLKDDVFAYYSLIQEYYENEYLNDNIFKKLYVNAVDYEYVLPATMISQCIDKPEIGIKMYEIIFNKQNMNIKQELIDVLLYNLQYYVDNVTSPEFFIDLENYLELLKENNFSTNIQLNFEEN</sequence>
<reference evidence="1" key="1">
    <citation type="journal article" date="2020" name="Nature">
        <title>Giant virus diversity and host interactions through global metagenomics.</title>
        <authorList>
            <person name="Schulz F."/>
            <person name="Roux S."/>
            <person name="Paez-Espino D."/>
            <person name="Jungbluth S."/>
            <person name="Walsh D.A."/>
            <person name="Denef V.J."/>
            <person name="McMahon K.D."/>
            <person name="Konstantinidis K.T."/>
            <person name="Eloe-Fadrosh E.A."/>
            <person name="Kyrpides N.C."/>
            <person name="Woyke T."/>
        </authorList>
    </citation>
    <scope>NUCLEOTIDE SEQUENCE</scope>
    <source>
        <strain evidence="1">GVMAG-M-3300023174-131</strain>
    </source>
</reference>
<evidence type="ECO:0008006" key="2">
    <source>
        <dbReference type="Google" id="ProtNLM"/>
    </source>
</evidence>
<dbReference type="SUPFAM" id="SSF81901">
    <property type="entry name" value="HCP-like"/>
    <property type="match status" value="1"/>
</dbReference>
<protein>
    <recommendedName>
        <fullName evidence="2">Glycosyltransferase 2-like domain-containing protein</fullName>
    </recommendedName>
</protein>
<accession>A0A6C0DBS3</accession>
<evidence type="ECO:0000313" key="1">
    <source>
        <dbReference type="EMBL" id="QHT13389.1"/>
    </source>
</evidence>